<protein>
    <recommendedName>
        <fullName evidence="4">SMODS and SLOG-associating 2TM effector domain-containing protein</fullName>
    </recommendedName>
</protein>
<keyword evidence="1" id="KW-0812">Transmembrane</keyword>
<feature type="transmembrane region" description="Helical" evidence="1">
    <location>
        <begin position="79"/>
        <end position="101"/>
    </location>
</feature>
<evidence type="ECO:0000256" key="1">
    <source>
        <dbReference type="SAM" id="Phobius"/>
    </source>
</evidence>
<keyword evidence="1" id="KW-1133">Transmembrane helix</keyword>
<keyword evidence="3" id="KW-1185">Reference proteome</keyword>
<feature type="transmembrane region" description="Helical" evidence="1">
    <location>
        <begin position="53"/>
        <end position="73"/>
    </location>
</feature>
<comment type="caution">
    <text evidence="2">The sequence shown here is derived from an EMBL/GenBank/DDBJ whole genome shotgun (WGS) entry which is preliminary data.</text>
</comment>
<proteinExistence type="predicted"/>
<evidence type="ECO:0000313" key="3">
    <source>
        <dbReference type="Proteomes" id="UP001230908"/>
    </source>
</evidence>
<keyword evidence="1" id="KW-0472">Membrane</keyword>
<evidence type="ECO:0008006" key="4">
    <source>
        <dbReference type="Google" id="ProtNLM"/>
    </source>
</evidence>
<name>A0ABU0ZWR1_9ACTN</name>
<evidence type="ECO:0000313" key="2">
    <source>
        <dbReference type="EMBL" id="MDQ7911476.1"/>
    </source>
</evidence>
<reference evidence="2 3" key="1">
    <citation type="submission" date="2023-08" db="EMBL/GenBank/DDBJ databases">
        <title>Phytohabitans sansha sp. nov., isolated from marine sediment.</title>
        <authorList>
            <person name="Zhao Y."/>
            <person name="Yi K."/>
        </authorList>
    </citation>
    <scope>NUCLEOTIDE SEQUENCE [LARGE SCALE GENOMIC DNA]</scope>
    <source>
        <strain evidence="2 3">ZYX-F-186</strain>
    </source>
</reference>
<dbReference type="EMBL" id="JAVHUY010000090">
    <property type="protein sequence ID" value="MDQ7911476.1"/>
    <property type="molecule type" value="Genomic_DNA"/>
</dbReference>
<organism evidence="2 3">
    <name type="scientific">Phytohabitans maris</name>
    <dbReference type="NCBI Taxonomy" id="3071409"/>
    <lineage>
        <taxon>Bacteria</taxon>
        <taxon>Bacillati</taxon>
        <taxon>Actinomycetota</taxon>
        <taxon>Actinomycetes</taxon>
        <taxon>Micromonosporales</taxon>
        <taxon>Micromonosporaceae</taxon>
    </lineage>
</organism>
<gene>
    <name evidence="2" type="ORF">RB614_44025</name>
</gene>
<sequence>MADGKQPDLARLVADLDALDAEFVNAYHGRMGGWRLRLGPVHLRGRFGSQGIARIYALFCASCFVTGGVLAVFSATKELGVAVVVGAIFAGGSFVGQWWTVQMGEEMEADREVYGPEEVRRLREMLRRRERLAARIERVEPGYFDEEK</sequence>
<dbReference type="Proteomes" id="UP001230908">
    <property type="component" value="Unassembled WGS sequence"/>
</dbReference>
<dbReference type="RefSeq" id="WP_308718669.1">
    <property type="nucleotide sequence ID" value="NZ_JAVHUY010000090.1"/>
</dbReference>
<accession>A0ABU0ZWR1</accession>